<comment type="caution">
    <text evidence="1">The sequence shown here is derived from an EMBL/GenBank/DDBJ whole genome shotgun (WGS) entry which is preliminary data.</text>
</comment>
<evidence type="ECO:0000313" key="2">
    <source>
        <dbReference type="EMBL" id="CAF3838239.1"/>
    </source>
</evidence>
<evidence type="ECO:0000313" key="1">
    <source>
        <dbReference type="EMBL" id="CAF1071114.1"/>
    </source>
</evidence>
<organism evidence="1 3">
    <name type="scientific">Didymodactylos carnosus</name>
    <dbReference type="NCBI Taxonomy" id="1234261"/>
    <lineage>
        <taxon>Eukaryota</taxon>
        <taxon>Metazoa</taxon>
        <taxon>Spiralia</taxon>
        <taxon>Gnathifera</taxon>
        <taxon>Rotifera</taxon>
        <taxon>Eurotatoria</taxon>
        <taxon>Bdelloidea</taxon>
        <taxon>Philodinida</taxon>
        <taxon>Philodinidae</taxon>
        <taxon>Didymodactylos</taxon>
    </lineage>
</organism>
<gene>
    <name evidence="1" type="ORF">GPM918_LOCUS17281</name>
    <name evidence="2" type="ORF">SRO942_LOCUS17280</name>
</gene>
<keyword evidence="3" id="KW-1185">Reference proteome</keyword>
<evidence type="ECO:0000313" key="3">
    <source>
        <dbReference type="Proteomes" id="UP000663829"/>
    </source>
</evidence>
<dbReference type="AlphaFoldDB" id="A0A814LZW4"/>
<dbReference type="EMBL" id="CAJOBC010004716">
    <property type="protein sequence ID" value="CAF3838239.1"/>
    <property type="molecule type" value="Genomic_DNA"/>
</dbReference>
<accession>A0A814LZW4</accession>
<name>A0A814LZW4_9BILA</name>
<reference evidence="1" key="1">
    <citation type="submission" date="2021-02" db="EMBL/GenBank/DDBJ databases">
        <authorList>
            <person name="Nowell W R."/>
        </authorList>
    </citation>
    <scope>NUCLEOTIDE SEQUENCE</scope>
</reference>
<dbReference type="EMBL" id="CAJNOQ010004716">
    <property type="protein sequence ID" value="CAF1071114.1"/>
    <property type="molecule type" value="Genomic_DNA"/>
</dbReference>
<dbReference type="Proteomes" id="UP000681722">
    <property type="component" value="Unassembled WGS sequence"/>
</dbReference>
<protein>
    <submittedName>
        <fullName evidence="1">Uncharacterized protein</fullName>
    </submittedName>
</protein>
<proteinExistence type="predicted"/>
<sequence length="344" mass="39887">MIVQLPTSTVVAEAEAIHSNTPAIRNGTLTSLSQTSVLSETELYDNSFQIVEQRHRRKRVDRHTEQYYDARNSPRFSSLNLNLTREAERYACQFTFPPIKIFYTDDNVTFSDHIVRNFISNLKSLNNGCTDLLSFWRLSSNKKNLYLFADDRESFSRLLVDRAYPKDICGQAYHVNYPKRIPPPLCLLAIGVPTYLTEEEIIMDIRSQYSSASVVLFDSPQSVRSRNVKIHFRLSEEYSKCLQNGYIYINHQKLTIKRYLGTPRVMICNKCHGFGHFRSKCVSKVEYCSVCSEEKSDSSPHQCPNFEKCRNCGSTHRYSDTRCLLIKIKIKLSCMQIHPRLQYP</sequence>
<dbReference type="Proteomes" id="UP000663829">
    <property type="component" value="Unassembled WGS sequence"/>
</dbReference>